<dbReference type="PANTHER" id="PTHR31977:SF1">
    <property type="entry name" value="UPF0696 PROTEIN C11ORF68"/>
    <property type="match status" value="1"/>
</dbReference>
<comment type="similarity">
    <text evidence="1">Belongs to the UPF0696 family.</text>
</comment>
<organism evidence="2 3">
    <name type="scientific">Amniculicola lignicola CBS 123094</name>
    <dbReference type="NCBI Taxonomy" id="1392246"/>
    <lineage>
        <taxon>Eukaryota</taxon>
        <taxon>Fungi</taxon>
        <taxon>Dikarya</taxon>
        <taxon>Ascomycota</taxon>
        <taxon>Pezizomycotina</taxon>
        <taxon>Dothideomycetes</taxon>
        <taxon>Pleosporomycetidae</taxon>
        <taxon>Pleosporales</taxon>
        <taxon>Amniculicolaceae</taxon>
        <taxon>Amniculicola</taxon>
    </lineage>
</organism>
<dbReference type="InterPro" id="IPR015034">
    <property type="entry name" value="Bles03"/>
</dbReference>
<dbReference type="OrthoDB" id="10067381at2759"/>
<reference evidence="2" key="1">
    <citation type="journal article" date="2020" name="Stud. Mycol.">
        <title>101 Dothideomycetes genomes: a test case for predicting lifestyles and emergence of pathogens.</title>
        <authorList>
            <person name="Haridas S."/>
            <person name="Albert R."/>
            <person name="Binder M."/>
            <person name="Bloem J."/>
            <person name="Labutti K."/>
            <person name="Salamov A."/>
            <person name="Andreopoulos B."/>
            <person name="Baker S."/>
            <person name="Barry K."/>
            <person name="Bills G."/>
            <person name="Bluhm B."/>
            <person name="Cannon C."/>
            <person name="Castanera R."/>
            <person name="Culley D."/>
            <person name="Daum C."/>
            <person name="Ezra D."/>
            <person name="Gonzalez J."/>
            <person name="Henrissat B."/>
            <person name="Kuo A."/>
            <person name="Liang C."/>
            <person name="Lipzen A."/>
            <person name="Lutzoni F."/>
            <person name="Magnuson J."/>
            <person name="Mondo S."/>
            <person name="Nolan M."/>
            <person name="Ohm R."/>
            <person name="Pangilinan J."/>
            <person name="Park H.-J."/>
            <person name="Ramirez L."/>
            <person name="Alfaro M."/>
            <person name="Sun H."/>
            <person name="Tritt A."/>
            <person name="Yoshinaga Y."/>
            <person name="Zwiers L.-H."/>
            <person name="Turgeon B."/>
            <person name="Goodwin S."/>
            <person name="Spatafora J."/>
            <person name="Crous P."/>
            <person name="Grigoriev I."/>
        </authorList>
    </citation>
    <scope>NUCLEOTIDE SEQUENCE</scope>
    <source>
        <strain evidence="2">CBS 123094</strain>
    </source>
</reference>
<accession>A0A6A5X4I8</accession>
<dbReference type="Proteomes" id="UP000799779">
    <property type="component" value="Unassembled WGS sequence"/>
</dbReference>
<dbReference type="InterPro" id="IPR023398">
    <property type="entry name" value="TIF_eIF4e-like"/>
</dbReference>
<dbReference type="SUPFAM" id="SSF55418">
    <property type="entry name" value="eIF4e-like"/>
    <property type="match status" value="1"/>
</dbReference>
<dbReference type="EMBL" id="ML977556">
    <property type="protein sequence ID" value="KAF2007820.1"/>
    <property type="molecule type" value="Genomic_DNA"/>
</dbReference>
<protein>
    <submittedName>
        <fullName evidence="2">DUF1917-domain-containing protein</fullName>
    </submittedName>
</protein>
<name>A0A6A5X4I8_9PLEO</name>
<dbReference type="Gene3D" id="3.30.760.10">
    <property type="entry name" value="RNA Cap, Translation Initiation Factor Eif4e"/>
    <property type="match status" value="1"/>
</dbReference>
<keyword evidence="3" id="KW-1185">Reference proteome</keyword>
<dbReference type="AlphaFoldDB" id="A0A6A5X4I8"/>
<evidence type="ECO:0000313" key="3">
    <source>
        <dbReference type="Proteomes" id="UP000799779"/>
    </source>
</evidence>
<evidence type="ECO:0000313" key="2">
    <source>
        <dbReference type="EMBL" id="KAF2007820.1"/>
    </source>
</evidence>
<dbReference type="PANTHER" id="PTHR31977">
    <property type="entry name" value="UPF0696 PROTEIN C11ORF68"/>
    <property type="match status" value="1"/>
</dbReference>
<evidence type="ECO:0000256" key="1">
    <source>
        <dbReference type="ARBA" id="ARBA00010568"/>
    </source>
</evidence>
<sequence length="313" mass="35337">MEEEELVPGDGWISDDSSFYGDDEEQERLLLLCEDFNLTPFWEAHKQDLNCVLVKTRAMPPPDLFNPLQGRPDAWQLEETVDDFIKRLPPLTTSASVVEWIWVSNPHRSAQIQSGPMHVADLVRRGSQLLKHSLEDREDVQAQSFQKAQGTVMRMLHQAGEDLKTRLNELAAQTNVISGKWMLYPKPEDLTPVWRLVIEAVINNRLGPTAKVAPNNGRTGDRLICVYTKDFRDTEDVLRVLKELCTMSLAGSGQPIYYKSDVYTYLNIYGSNASEYGLKASLYSSQTMLASASLPPPKAPQNMQSTLEAFRGF</sequence>
<dbReference type="Pfam" id="PF08939">
    <property type="entry name" value="Bles03"/>
    <property type="match status" value="1"/>
</dbReference>
<gene>
    <name evidence="2" type="ORF">P154DRAFT_516625</name>
</gene>
<proteinExistence type="inferred from homology"/>